<dbReference type="EMBL" id="JANPWB010000006">
    <property type="protein sequence ID" value="KAJ1181358.1"/>
    <property type="molecule type" value="Genomic_DNA"/>
</dbReference>
<comment type="caution">
    <text evidence="1">The sequence shown here is derived from an EMBL/GenBank/DDBJ whole genome shotgun (WGS) entry which is preliminary data.</text>
</comment>
<reference evidence="1" key="1">
    <citation type="journal article" date="2022" name="bioRxiv">
        <title>Sequencing and chromosome-scale assembly of the giantPleurodeles waltlgenome.</title>
        <authorList>
            <person name="Brown T."/>
            <person name="Elewa A."/>
            <person name="Iarovenko S."/>
            <person name="Subramanian E."/>
            <person name="Araus A.J."/>
            <person name="Petzold A."/>
            <person name="Susuki M."/>
            <person name="Suzuki K.-i.T."/>
            <person name="Hayashi T."/>
            <person name="Toyoda A."/>
            <person name="Oliveira C."/>
            <person name="Osipova E."/>
            <person name="Leigh N.D."/>
            <person name="Simon A."/>
            <person name="Yun M.H."/>
        </authorList>
    </citation>
    <scope>NUCLEOTIDE SEQUENCE</scope>
    <source>
        <strain evidence="1">20211129_DDA</strain>
        <tissue evidence="1">Liver</tissue>
    </source>
</reference>
<organism evidence="1 2">
    <name type="scientific">Pleurodeles waltl</name>
    <name type="common">Iberian ribbed newt</name>
    <dbReference type="NCBI Taxonomy" id="8319"/>
    <lineage>
        <taxon>Eukaryota</taxon>
        <taxon>Metazoa</taxon>
        <taxon>Chordata</taxon>
        <taxon>Craniata</taxon>
        <taxon>Vertebrata</taxon>
        <taxon>Euteleostomi</taxon>
        <taxon>Amphibia</taxon>
        <taxon>Batrachia</taxon>
        <taxon>Caudata</taxon>
        <taxon>Salamandroidea</taxon>
        <taxon>Salamandridae</taxon>
        <taxon>Pleurodelinae</taxon>
        <taxon>Pleurodeles</taxon>
    </lineage>
</organism>
<dbReference type="Proteomes" id="UP001066276">
    <property type="component" value="Chromosome 3_2"/>
</dbReference>
<proteinExistence type="predicted"/>
<protein>
    <submittedName>
        <fullName evidence="1">Uncharacterized protein</fullName>
    </submittedName>
</protein>
<evidence type="ECO:0000313" key="2">
    <source>
        <dbReference type="Proteomes" id="UP001066276"/>
    </source>
</evidence>
<accession>A0AAV7U0I5</accession>
<keyword evidence="2" id="KW-1185">Reference proteome</keyword>
<evidence type="ECO:0000313" key="1">
    <source>
        <dbReference type="EMBL" id="KAJ1181358.1"/>
    </source>
</evidence>
<name>A0AAV7U0I5_PLEWA</name>
<sequence>MVVGQEDYENLPDLVAEGDGDGLNDFEIVIKKLDMHFLPNVSIILQQYYSGKRKQDAGESVEDFVTALRKLAVLYDFGNNIEVRIQDQFMLECRSSTVRE</sequence>
<gene>
    <name evidence="1" type="ORF">NDU88_006566</name>
</gene>
<dbReference type="AlphaFoldDB" id="A0AAV7U0I5"/>